<evidence type="ECO:0000313" key="2">
    <source>
        <dbReference type="Proteomes" id="UP000008798"/>
    </source>
</evidence>
<dbReference type="KEGG" id="cct:CC1_21330"/>
<reference evidence="1 2" key="1">
    <citation type="submission" date="2010-03" db="EMBL/GenBank/DDBJ databases">
        <title>The genome sequence of Coprococcus catus GD/7.</title>
        <authorList>
            <consortium name="metaHIT consortium -- http://www.metahit.eu/"/>
            <person name="Pajon A."/>
            <person name="Turner K."/>
            <person name="Parkhill J."/>
            <person name="Duncan S."/>
            <person name="Flint H."/>
        </authorList>
    </citation>
    <scope>NUCLEOTIDE SEQUENCE [LARGE SCALE GENOMIC DNA]</scope>
    <source>
        <strain evidence="1 2">GD/7</strain>
    </source>
</reference>
<dbReference type="STRING" id="717962.CC1_21330"/>
<name>D4J919_9FIRM</name>
<gene>
    <name evidence="1" type="ORF">CC1_21330</name>
</gene>
<proteinExistence type="predicted"/>
<sequence length="97" mass="11169">MKLSETVKGRQLENQIIFTKYNSGAKYIPINIGFMNQEREDEIQFDVADITELQECWAAFCKEEHIPEDCVLDAYIGEEDDDFDYSGSDEAVGDRSF</sequence>
<dbReference type="Proteomes" id="UP000008798">
    <property type="component" value="Chromosome"/>
</dbReference>
<dbReference type="PATRIC" id="fig|717962.3.peg.2023"/>
<dbReference type="RefSeq" id="WP_015514408.1">
    <property type="nucleotide sequence ID" value="NC_021009.1"/>
</dbReference>
<protein>
    <submittedName>
        <fullName evidence="1">Uncharacterized protein</fullName>
    </submittedName>
</protein>
<accession>D4J919</accession>
<dbReference type="EMBL" id="FP929038">
    <property type="protein sequence ID" value="CBK80840.1"/>
    <property type="molecule type" value="Genomic_DNA"/>
</dbReference>
<dbReference type="HOGENOM" id="CLU_2341941_0_0_9"/>
<dbReference type="AlphaFoldDB" id="D4J919"/>
<reference evidence="1 2" key="2">
    <citation type="submission" date="2010-03" db="EMBL/GenBank/DDBJ databases">
        <authorList>
            <person name="Pajon A."/>
        </authorList>
    </citation>
    <scope>NUCLEOTIDE SEQUENCE [LARGE SCALE GENOMIC DNA]</scope>
    <source>
        <strain evidence="1 2">GD/7</strain>
    </source>
</reference>
<organism evidence="1 2">
    <name type="scientific">Coprococcus catus GD/7</name>
    <dbReference type="NCBI Taxonomy" id="717962"/>
    <lineage>
        <taxon>Bacteria</taxon>
        <taxon>Bacillati</taxon>
        <taxon>Bacillota</taxon>
        <taxon>Clostridia</taxon>
        <taxon>Lachnospirales</taxon>
        <taxon>Lachnospiraceae</taxon>
        <taxon>Coprococcus</taxon>
    </lineage>
</organism>
<evidence type="ECO:0000313" key="1">
    <source>
        <dbReference type="EMBL" id="CBK80840.1"/>
    </source>
</evidence>